<dbReference type="Proteomes" id="UP000183107">
    <property type="component" value="Unassembled WGS sequence"/>
</dbReference>
<accession>A0A1I5D3V2</accession>
<dbReference type="EMBL" id="FOVJ01000005">
    <property type="protein sequence ID" value="SFN93895.1"/>
    <property type="molecule type" value="Genomic_DNA"/>
</dbReference>
<evidence type="ECO:0000313" key="2">
    <source>
        <dbReference type="Proteomes" id="UP000183107"/>
    </source>
</evidence>
<reference evidence="2" key="1">
    <citation type="submission" date="2016-10" db="EMBL/GenBank/DDBJ databases">
        <authorList>
            <person name="Varghese N."/>
        </authorList>
    </citation>
    <scope>NUCLEOTIDE SEQUENCE [LARGE SCALE GENOMIC DNA]</scope>
    <source>
        <strain evidence="2">Nsp8</strain>
    </source>
</reference>
<evidence type="ECO:0000313" key="1">
    <source>
        <dbReference type="EMBL" id="SFN93895.1"/>
    </source>
</evidence>
<organism evidence="1 2">
    <name type="scientific">Nitrosospira briensis</name>
    <dbReference type="NCBI Taxonomy" id="35799"/>
    <lineage>
        <taxon>Bacteria</taxon>
        <taxon>Pseudomonadati</taxon>
        <taxon>Pseudomonadota</taxon>
        <taxon>Betaproteobacteria</taxon>
        <taxon>Nitrosomonadales</taxon>
        <taxon>Nitrosomonadaceae</taxon>
        <taxon>Nitrosospira</taxon>
    </lineage>
</organism>
<sequence length="71" mass="7250">MKYLTVAPESSSKPITIQVLDAAPDVSGTAKPGTHRASGLGVAAAARAATDKGIPSASTVNIRFTWRVDLG</sequence>
<dbReference type="AlphaFoldDB" id="A0A1I5D3V2"/>
<keyword evidence="2" id="KW-1185">Reference proteome</keyword>
<protein>
    <submittedName>
        <fullName evidence="1">Uncharacterized protein</fullName>
    </submittedName>
</protein>
<proteinExistence type="predicted"/>
<gene>
    <name evidence="1" type="ORF">SAMN05216386_2193</name>
</gene>
<name>A0A1I5D3V2_9PROT</name>